<dbReference type="PANTHER" id="PTHR31881">
    <property type="match status" value="1"/>
</dbReference>
<keyword evidence="1" id="KW-0812">Transmembrane</keyword>
<feature type="transmembrane region" description="Helical" evidence="1">
    <location>
        <begin position="6"/>
        <end position="25"/>
    </location>
</feature>
<dbReference type="InterPro" id="IPR006747">
    <property type="entry name" value="DUF599"/>
</dbReference>
<dbReference type="RefSeq" id="WP_063681868.1">
    <property type="nucleotide sequence ID" value="NZ_LSEF01000113.1"/>
</dbReference>
<name>A0A176YKM1_9BRAD</name>
<keyword evidence="3" id="KW-1185">Reference proteome</keyword>
<feature type="transmembrane region" description="Helical" evidence="1">
    <location>
        <begin position="110"/>
        <end position="128"/>
    </location>
</feature>
<dbReference type="Pfam" id="PF04654">
    <property type="entry name" value="DUF599"/>
    <property type="match status" value="1"/>
</dbReference>
<evidence type="ECO:0000313" key="2">
    <source>
        <dbReference type="EMBL" id="OAF07536.1"/>
    </source>
</evidence>
<evidence type="ECO:0008006" key="4">
    <source>
        <dbReference type="Google" id="ProtNLM"/>
    </source>
</evidence>
<proteinExistence type="predicted"/>
<feature type="transmembrane region" description="Helical" evidence="1">
    <location>
        <begin position="183"/>
        <end position="211"/>
    </location>
</feature>
<gene>
    <name evidence="2" type="ORF">AXW67_30095</name>
</gene>
<feature type="transmembrane region" description="Helical" evidence="1">
    <location>
        <begin position="70"/>
        <end position="90"/>
    </location>
</feature>
<keyword evidence="1" id="KW-1133">Transmembrane helix</keyword>
<reference evidence="2 3" key="1">
    <citation type="submission" date="2016-02" db="EMBL/GenBank/DDBJ databases">
        <title>Draft genome sequence of the strain BR 10247T Bradyrhizobium neotropicale isolated from nodules of Centrolobium paraense.</title>
        <authorList>
            <person name="Simoes-Araujo J.L."/>
            <person name="Barauna A.C."/>
            <person name="Silva K."/>
            <person name="Zilli J.E."/>
        </authorList>
    </citation>
    <scope>NUCLEOTIDE SEQUENCE [LARGE SCALE GENOMIC DNA]</scope>
    <source>
        <strain evidence="2 3">BR 10247</strain>
    </source>
</reference>
<dbReference type="EMBL" id="LSEF01000113">
    <property type="protein sequence ID" value="OAF07536.1"/>
    <property type="molecule type" value="Genomic_DNA"/>
</dbReference>
<protein>
    <recommendedName>
        <fullName evidence="4">DUF599 domain-containing protein</fullName>
    </recommendedName>
</protein>
<dbReference type="PANTHER" id="PTHR31881:SF6">
    <property type="entry name" value="OS09G0494600 PROTEIN"/>
    <property type="match status" value="1"/>
</dbReference>
<organism evidence="2 3">
    <name type="scientific">Bradyrhizobium neotropicale</name>
    <dbReference type="NCBI Taxonomy" id="1497615"/>
    <lineage>
        <taxon>Bacteria</taxon>
        <taxon>Pseudomonadati</taxon>
        <taxon>Pseudomonadota</taxon>
        <taxon>Alphaproteobacteria</taxon>
        <taxon>Hyphomicrobiales</taxon>
        <taxon>Nitrobacteraceae</taxon>
        <taxon>Bradyrhizobium</taxon>
    </lineage>
</organism>
<evidence type="ECO:0000313" key="3">
    <source>
        <dbReference type="Proteomes" id="UP000077173"/>
    </source>
</evidence>
<dbReference type="Proteomes" id="UP000077173">
    <property type="component" value="Unassembled WGS sequence"/>
</dbReference>
<dbReference type="GeneID" id="32582743"/>
<sequence length="240" mass="27041">MHGYWVDAAAVGFFIIEWLVYALTLEHSAYGRNSLSARMNRYREVWVRRLLERETRMVDMQIMASLQNGTAFFASTSLFAIGGALALLHATNDAIVILSKLPIDLSPSPALWELKCVGLVLICVYAFFKFAWAYRLFNYVAILFGGMPPSSQRDTPTAEAHVIRTTRVFESAGRHFNRGQRAFFFALGYLGWFVSPWVLFVSTAAVVIVTWRRQFASSAWAAMAPEDWAVDGEAAQKRGH</sequence>
<accession>A0A176YKM1</accession>
<keyword evidence="1" id="KW-0472">Membrane</keyword>
<evidence type="ECO:0000256" key="1">
    <source>
        <dbReference type="SAM" id="Phobius"/>
    </source>
</evidence>
<dbReference type="AlphaFoldDB" id="A0A176YKM1"/>
<comment type="caution">
    <text evidence="2">The sequence shown here is derived from an EMBL/GenBank/DDBJ whole genome shotgun (WGS) entry which is preliminary data.</text>
</comment>